<dbReference type="OrthoDB" id="548474at2759"/>
<sequence length="128" mass="14390">MFKTQYPQPFSLLEAISLDVAVITEEIARLQDSLRRLRETQDILTEHLREENDVDISKAVEENIVTIASQEERVEMLKVALKEKGVVYNPHYDLPTSKPPATAAPARPVGNGLDDDDPLEENDNGLHL</sequence>
<accession>A0A0D7BBP4</accession>
<proteinExistence type="predicted"/>
<evidence type="ECO:0000313" key="3">
    <source>
        <dbReference type="EMBL" id="KIY67947.1"/>
    </source>
</evidence>
<evidence type="ECO:0000256" key="2">
    <source>
        <dbReference type="SAM" id="MobiDB-lite"/>
    </source>
</evidence>
<keyword evidence="4" id="KW-1185">Reference proteome</keyword>
<feature type="compositionally biased region" description="Acidic residues" evidence="2">
    <location>
        <begin position="113"/>
        <end position="128"/>
    </location>
</feature>
<keyword evidence="1" id="KW-0175">Coiled coil</keyword>
<evidence type="ECO:0000313" key="4">
    <source>
        <dbReference type="Proteomes" id="UP000054007"/>
    </source>
</evidence>
<name>A0A0D7BBP4_9AGAR</name>
<protein>
    <submittedName>
        <fullName evidence="3">Uncharacterized protein</fullName>
    </submittedName>
</protein>
<organism evidence="3 4">
    <name type="scientific">Cylindrobasidium torrendii FP15055 ss-10</name>
    <dbReference type="NCBI Taxonomy" id="1314674"/>
    <lineage>
        <taxon>Eukaryota</taxon>
        <taxon>Fungi</taxon>
        <taxon>Dikarya</taxon>
        <taxon>Basidiomycota</taxon>
        <taxon>Agaricomycotina</taxon>
        <taxon>Agaricomycetes</taxon>
        <taxon>Agaricomycetidae</taxon>
        <taxon>Agaricales</taxon>
        <taxon>Marasmiineae</taxon>
        <taxon>Physalacriaceae</taxon>
        <taxon>Cylindrobasidium</taxon>
    </lineage>
</organism>
<gene>
    <name evidence="3" type="ORF">CYLTODRAFT_422072</name>
</gene>
<dbReference type="STRING" id="1314674.A0A0D7BBP4"/>
<evidence type="ECO:0000256" key="1">
    <source>
        <dbReference type="SAM" id="Coils"/>
    </source>
</evidence>
<feature type="coiled-coil region" evidence="1">
    <location>
        <begin position="20"/>
        <end position="47"/>
    </location>
</feature>
<feature type="region of interest" description="Disordered" evidence="2">
    <location>
        <begin position="92"/>
        <end position="128"/>
    </location>
</feature>
<dbReference type="Proteomes" id="UP000054007">
    <property type="component" value="Unassembled WGS sequence"/>
</dbReference>
<feature type="compositionally biased region" description="Low complexity" evidence="2">
    <location>
        <begin position="99"/>
        <end position="112"/>
    </location>
</feature>
<reference evidence="3 4" key="1">
    <citation type="journal article" date="2015" name="Fungal Genet. Biol.">
        <title>Evolution of novel wood decay mechanisms in Agaricales revealed by the genome sequences of Fistulina hepatica and Cylindrobasidium torrendii.</title>
        <authorList>
            <person name="Floudas D."/>
            <person name="Held B.W."/>
            <person name="Riley R."/>
            <person name="Nagy L.G."/>
            <person name="Koehler G."/>
            <person name="Ransdell A.S."/>
            <person name="Younus H."/>
            <person name="Chow J."/>
            <person name="Chiniquy J."/>
            <person name="Lipzen A."/>
            <person name="Tritt A."/>
            <person name="Sun H."/>
            <person name="Haridas S."/>
            <person name="LaButti K."/>
            <person name="Ohm R.A."/>
            <person name="Kues U."/>
            <person name="Blanchette R.A."/>
            <person name="Grigoriev I.V."/>
            <person name="Minto R.E."/>
            <person name="Hibbett D.S."/>
        </authorList>
    </citation>
    <scope>NUCLEOTIDE SEQUENCE [LARGE SCALE GENOMIC DNA]</scope>
    <source>
        <strain evidence="3 4">FP15055 ss-10</strain>
    </source>
</reference>
<dbReference type="EMBL" id="KN880513">
    <property type="protein sequence ID" value="KIY67947.1"/>
    <property type="molecule type" value="Genomic_DNA"/>
</dbReference>
<dbReference type="AlphaFoldDB" id="A0A0D7BBP4"/>